<evidence type="ECO:0000313" key="2">
    <source>
        <dbReference type="EMBL" id="CAA9424420.1"/>
    </source>
</evidence>
<feature type="chain" id="PRO_5026652960" evidence="1">
    <location>
        <begin position="27"/>
        <end position="159"/>
    </location>
</feature>
<evidence type="ECO:0000256" key="1">
    <source>
        <dbReference type="SAM" id="SignalP"/>
    </source>
</evidence>
<proteinExistence type="predicted"/>
<dbReference type="Gene3D" id="3.40.1460.10">
    <property type="entry name" value="Nuclease A inhibitor-like"/>
    <property type="match status" value="1"/>
</dbReference>
<keyword evidence="1" id="KW-0732">Signal</keyword>
<reference evidence="2" key="1">
    <citation type="submission" date="2020-02" db="EMBL/GenBank/DDBJ databases">
        <authorList>
            <person name="Meier V. D."/>
        </authorList>
    </citation>
    <scope>NUCLEOTIDE SEQUENCE</scope>
    <source>
        <strain evidence="2">AVDCRST_MAG22</strain>
    </source>
</reference>
<name>A0A6J4PV98_9ACTN</name>
<dbReference type="InterPro" id="IPR036587">
    <property type="entry name" value="NucleaseA_inhib-like_sf"/>
</dbReference>
<organism evidence="2">
    <name type="scientific">uncultured Rubrobacteraceae bacterium</name>
    <dbReference type="NCBI Taxonomy" id="349277"/>
    <lineage>
        <taxon>Bacteria</taxon>
        <taxon>Bacillati</taxon>
        <taxon>Actinomycetota</taxon>
        <taxon>Rubrobacteria</taxon>
        <taxon>Rubrobacterales</taxon>
        <taxon>Rubrobacteraceae</taxon>
        <taxon>environmental samples</taxon>
    </lineage>
</organism>
<dbReference type="AlphaFoldDB" id="A0A6J4PV98"/>
<feature type="signal peptide" evidence="1">
    <location>
        <begin position="1"/>
        <end position="26"/>
    </location>
</feature>
<sequence length="159" mass="17399">MIRCKGALVGSLALLAGLLLATTAAAQDTESRLLKAAEGLQMPGSEADSAWWFVSYPGEDELPSVEHFSDLTGCDHPEGGVSIQDFDATLAHLGEVQPWMDRGQEKSARGFTRLRKVFQRRYEKLAVYRCETGTAEVRMYFVGVDENGLSGLLTVNIET</sequence>
<gene>
    <name evidence="2" type="ORF">AVDCRST_MAG22-2811</name>
</gene>
<dbReference type="EMBL" id="CADCUV010000128">
    <property type="protein sequence ID" value="CAA9424420.1"/>
    <property type="molecule type" value="Genomic_DNA"/>
</dbReference>
<accession>A0A6J4PV98</accession>
<protein>
    <submittedName>
        <fullName evidence="2">Uncharacterized protein</fullName>
    </submittedName>
</protein>
<dbReference type="SUPFAM" id="SSF82602">
    <property type="entry name" value="Nuclease A inhibitor (NuiA)"/>
    <property type="match status" value="1"/>
</dbReference>
<dbReference type="Pfam" id="PF07924">
    <property type="entry name" value="NuiA"/>
    <property type="match status" value="1"/>
</dbReference>
<dbReference type="InterPro" id="IPR012489">
    <property type="entry name" value="NucleaseA_inhib-like"/>
</dbReference>